<organism evidence="2 3">
    <name type="scientific">Streptomyces morookaense</name>
    <name type="common">Streptoverticillium morookaense</name>
    <dbReference type="NCBI Taxonomy" id="1970"/>
    <lineage>
        <taxon>Bacteria</taxon>
        <taxon>Bacillati</taxon>
        <taxon>Actinomycetota</taxon>
        <taxon>Actinomycetes</taxon>
        <taxon>Kitasatosporales</taxon>
        <taxon>Streptomycetaceae</taxon>
        <taxon>Streptomyces</taxon>
    </lineage>
</organism>
<dbReference type="SUPFAM" id="SSF51735">
    <property type="entry name" value="NAD(P)-binding Rossmann-fold domains"/>
    <property type="match status" value="1"/>
</dbReference>
<reference evidence="2 3" key="1">
    <citation type="submission" date="2020-04" db="EMBL/GenBank/DDBJ databases">
        <title>Draft Genome Sequence of Streptomyces morookaense DSM 40503, an 8-azaguanine-producing strain.</title>
        <authorList>
            <person name="Qi J."/>
            <person name="Gao J.-M."/>
        </authorList>
    </citation>
    <scope>NUCLEOTIDE SEQUENCE [LARGE SCALE GENOMIC DNA]</scope>
    <source>
        <strain evidence="2 3">DSM 40503</strain>
    </source>
</reference>
<comment type="caution">
    <text evidence="2">The sequence shown here is derived from an EMBL/GenBank/DDBJ whole genome shotgun (WGS) entry which is preliminary data.</text>
</comment>
<feature type="domain" description="Thioester reductase (TE)" evidence="1">
    <location>
        <begin position="5"/>
        <end position="228"/>
    </location>
</feature>
<keyword evidence="3" id="KW-1185">Reference proteome</keyword>
<evidence type="ECO:0000259" key="1">
    <source>
        <dbReference type="Pfam" id="PF07993"/>
    </source>
</evidence>
<dbReference type="RefSeq" id="WP_171078292.1">
    <property type="nucleotide sequence ID" value="NZ_BNBU01000001.1"/>
</dbReference>
<evidence type="ECO:0000313" key="2">
    <source>
        <dbReference type="EMBL" id="NVK76494.1"/>
    </source>
</evidence>
<dbReference type="Pfam" id="PF07993">
    <property type="entry name" value="NAD_binding_4"/>
    <property type="match status" value="1"/>
</dbReference>
<proteinExistence type="predicted"/>
<sequence length="374" mass="40291">MSILITGATGFLGCRLVRELLSRDSDEPVTVLGRGSEESLRARIEAAVAWLDGPPLPPQALTRLRYVSGDITRPGLGLSAGARARATDGLTRIWHSAALVSLEGDPVPLYRSNVLGTRHLLDLADEAPDAQLVHVSTAYVAGRRLTGHVQEDDLSEDDGFQVAYEETKYTAEAMVRAWARGTRRPVVVMRPSLLVTDRSVPAGLPGQPLAGLLRVVEAGARRTGLRDTGQALLRARVQGRGDMLRLRVTVDLGGSLNVLQADYAARAMVRAAEALRGTPSLRTLHVTHPQNTPAATAARALERRYPGVTLVPVPELTDPTPAEALIAQQARLLGYIAQRRTYDRTQLLCAVGDLADPAPVDEDYLLRALEPSSP</sequence>
<dbReference type="AlphaFoldDB" id="A0A7Y7B0D3"/>
<protein>
    <submittedName>
        <fullName evidence="2">SDR family oxidoreductase</fullName>
    </submittedName>
</protein>
<name>A0A7Y7B0D3_STRMO</name>
<dbReference type="EMBL" id="JABBXF010000004">
    <property type="protein sequence ID" value="NVK76494.1"/>
    <property type="molecule type" value="Genomic_DNA"/>
</dbReference>
<dbReference type="PANTHER" id="PTHR43000">
    <property type="entry name" value="DTDP-D-GLUCOSE 4,6-DEHYDRATASE-RELATED"/>
    <property type="match status" value="1"/>
</dbReference>
<dbReference type="Gene3D" id="3.40.50.720">
    <property type="entry name" value="NAD(P)-binding Rossmann-like Domain"/>
    <property type="match status" value="1"/>
</dbReference>
<dbReference type="InterPro" id="IPR036291">
    <property type="entry name" value="NAD(P)-bd_dom_sf"/>
</dbReference>
<gene>
    <name evidence="2" type="ORF">HG542_02335</name>
</gene>
<dbReference type="InterPro" id="IPR013120">
    <property type="entry name" value="FAR_NAD-bd"/>
</dbReference>
<accession>A0A7Y7B0D3</accession>
<dbReference type="Proteomes" id="UP000587462">
    <property type="component" value="Unassembled WGS sequence"/>
</dbReference>
<evidence type="ECO:0000313" key="3">
    <source>
        <dbReference type="Proteomes" id="UP000587462"/>
    </source>
</evidence>